<dbReference type="InterPro" id="IPR036390">
    <property type="entry name" value="WH_DNA-bd_sf"/>
</dbReference>
<evidence type="ECO:0000259" key="1">
    <source>
        <dbReference type="Pfam" id="PF03551"/>
    </source>
</evidence>
<dbReference type="Gene3D" id="1.10.10.10">
    <property type="entry name" value="Winged helix-like DNA-binding domain superfamily/Winged helix DNA-binding domain"/>
    <property type="match status" value="1"/>
</dbReference>
<dbReference type="InterPro" id="IPR036388">
    <property type="entry name" value="WH-like_DNA-bd_sf"/>
</dbReference>
<dbReference type="RefSeq" id="WP_152326616.1">
    <property type="nucleotide sequence ID" value="NZ_JAADJS010000003.1"/>
</dbReference>
<evidence type="ECO:0000313" key="2">
    <source>
        <dbReference type="EMBL" id="NGX88560.1"/>
    </source>
</evidence>
<evidence type="ECO:0000313" key="3">
    <source>
        <dbReference type="Proteomes" id="UP000476696"/>
    </source>
</evidence>
<reference evidence="2 3" key="1">
    <citation type="submission" date="2020-01" db="EMBL/GenBank/DDBJ databases">
        <authorList>
            <person name="Lee S.D."/>
        </authorList>
    </citation>
    <scope>NUCLEOTIDE SEQUENCE [LARGE SCALE GENOMIC DNA]</scope>
    <source>
        <strain evidence="2 3">Lac-M11</strain>
    </source>
</reference>
<gene>
    <name evidence="2" type="ORF">GW579_15890</name>
</gene>
<dbReference type="AlphaFoldDB" id="A0A6M2B5L6"/>
<sequence length="181" mass="20326">MKNNPLGNDRPPAGSGNKANCIAAKKHRRERMFETGDIRLLMLHFLQQRSAHGYELIKAIEELSKGEYTPSASIIYPNLTFLEDQGLVLANQEEGGKKQYTITAEGVTLLNQQDELLATVTERLHSLAILSNNRSIPEMQRAINNIRSALNLRLAKGPIEQETLYKITDALDRATKEIERS</sequence>
<comment type="caution">
    <text evidence="2">The sequence shown here is derived from an EMBL/GenBank/DDBJ whole genome shotgun (WGS) entry which is preliminary data.</text>
</comment>
<reference evidence="2 3" key="2">
    <citation type="submission" date="2020-03" db="EMBL/GenBank/DDBJ databases">
        <title>Rahnella aceri sp. nov., isoated from traditional Jeju Makgeolli.</title>
        <authorList>
            <person name="Kim I.S."/>
            <person name="Jeon D."/>
        </authorList>
    </citation>
    <scope>NUCLEOTIDE SEQUENCE [LARGE SCALE GENOMIC DNA]</scope>
    <source>
        <strain evidence="2 3">Lac-M11</strain>
    </source>
</reference>
<protein>
    <submittedName>
        <fullName evidence="2">PadR family transcriptional regulator</fullName>
    </submittedName>
</protein>
<dbReference type="SUPFAM" id="SSF46785">
    <property type="entry name" value="Winged helix' DNA-binding domain"/>
    <property type="match status" value="1"/>
</dbReference>
<keyword evidence="3" id="KW-1185">Reference proteome</keyword>
<dbReference type="Pfam" id="PF03551">
    <property type="entry name" value="PadR"/>
    <property type="match status" value="1"/>
</dbReference>
<feature type="domain" description="Transcription regulator PadR N-terminal" evidence="1">
    <location>
        <begin position="42"/>
        <end position="110"/>
    </location>
</feature>
<dbReference type="Proteomes" id="UP000476696">
    <property type="component" value="Unassembled WGS sequence"/>
</dbReference>
<dbReference type="EMBL" id="JAADJS010000003">
    <property type="protein sequence ID" value="NGX88560.1"/>
    <property type="molecule type" value="Genomic_DNA"/>
</dbReference>
<dbReference type="InterPro" id="IPR005149">
    <property type="entry name" value="Tscrpt_reg_PadR_N"/>
</dbReference>
<dbReference type="PANTHER" id="PTHR43252">
    <property type="entry name" value="TRANSCRIPTIONAL REGULATOR YQJI"/>
    <property type="match status" value="1"/>
</dbReference>
<dbReference type="PANTHER" id="PTHR43252:SF7">
    <property type="entry name" value="TRANSCRIPTIONAL REGULATOR YQJI"/>
    <property type="match status" value="1"/>
</dbReference>
<accession>A0A6M2B5L6</accession>
<name>A0A6M2B5L6_9GAMM</name>
<organism evidence="2 3">
    <name type="scientific">Rahnella contaminans</name>
    <dbReference type="NCBI Taxonomy" id="2703882"/>
    <lineage>
        <taxon>Bacteria</taxon>
        <taxon>Pseudomonadati</taxon>
        <taxon>Pseudomonadota</taxon>
        <taxon>Gammaproteobacteria</taxon>
        <taxon>Enterobacterales</taxon>
        <taxon>Yersiniaceae</taxon>
        <taxon>Rahnella</taxon>
    </lineage>
</organism>
<proteinExistence type="predicted"/>